<accession>A0A7W9JB39</accession>
<dbReference type="PROSITE" id="PS50005">
    <property type="entry name" value="TPR"/>
    <property type="match status" value="1"/>
</dbReference>
<dbReference type="InterPro" id="IPR003593">
    <property type="entry name" value="AAA+_ATPase"/>
</dbReference>
<evidence type="ECO:0000256" key="1">
    <source>
        <dbReference type="PROSITE-ProRule" id="PRU00339"/>
    </source>
</evidence>
<name>A0A7W9JB39_9ACTN</name>
<protein>
    <submittedName>
        <fullName evidence="3">Tetratricopeptide (TPR) repeat protein</fullName>
    </submittedName>
</protein>
<evidence type="ECO:0000313" key="3">
    <source>
        <dbReference type="EMBL" id="MBB5838495.1"/>
    </source>
</evidence>
<gene>
    <name evidence="3" type="ORF">HDA39_005229</name>
</gene>
<dbReference type="EMBL" id="JACHMY010000001">
    <property type="protein sequence ID" value="MBB5838495.1"/>
    <property type="molecule type" value="Genomic_DNA"/>
</dbReference>
<dbReference type="Pfam" id="PF13176">
    <property type="entry name" value="TPR_7"/>
    <property type="match status" value="1"/>
</dbReference>
<dbReference type="Gene3D" id="1.25.40.10">
    <property type="entry name" value="Tetratricopeptide repeat domain"/>
    <property type="match status" value="1"/>
</dbReference>
<comment type="caution">
    <text evidence="3">The sequence shown here is derived from an EMBL/GenBank/DDBJ whole genome shotgun (WGS) entry which is preliminary data.</text>
</comment>
<dbReference type="Proteomes" id="UP000549971">
    <property type="component" value="Unassembled WGS sequence"/>
</dbReference>
<dbReference type="AlphaFoldDB" id="A0A7W9JB39"/>
<feature type="domain" description="AAA+ ATPase" evidence="2">
    <location>
        <begin position="28"/>
        <end position="341"/>
    </location>
</feature>
<proteinExistence type="predicted"/>
<keyword evidence="4" id="KW-1185">Reference proteome</keyword>
<dbReference type="Pfam" id="PF13424">
    <property type="entry name" value="TPR_12"/>
    <property type="match status" value="1"/>
</dbReference>
<evidence type="ECO:0000259" key="2">
    <source>
        <dbReference type="SMART" id="SM00382"/>
    </source>
</evidence>
<keyword evidence="1" id="KW-0802">TPR repeat</keyword>
<dbReference type="GO" id="GO:0043531">
    <property type="term" value="F:ADP binding"/>
    <property type="evidence" value="ECO:0007669"/>
    <property type="project" value="InterPro"/>
</dbReference>
<sequence>MTGAVDGEADAFVGRDETVAEVMAGLGCGKVVLVHGMPGVGKTTLAVHLANRLVHDAEVQLSVNLRGYDPDRPPADPAAVLDGFLRHLDVPGSRIHALGLSARAALFRELLGDRRAVVLLDNAASEDQIQPLLTDSPTCVTLVTSRRRLVGRADALRVGLDVFEPDESAALLRSTAGTAAVLDDAPDVAAQLAEVVGHLPLALAVLAARMRAQPSWSAADHLERLLEHRARLRLDDGVAAALAMSYQALEPASGQMLRLLTLHPGRDLDLDAAAALAGVAPETALVQLKDLLDASLLRERSGRYELHDLVRLLAADRVRDEDPAQVRRAATARLLEHYRSLVAEAAYAYAPTDRNQQGMRREPSDRPFASSTDGQAWLDAEWQNLIATALSAPEHGHSSYTTDLSVILQRYLDAAGFFDDAVSLHLAAVDCAATDRLRGRGHNALGCMYWRLGRYAEARDAYQRALEVARRIGHRSGEACSLTNIGMCNRHLGGYAVAIRFEQQSLALFEAEGNHSGTATALAGFGWAKLRLGLTAEALDLFRRGLSVSRELGEWSFEQAHALVNVAAGDAALGRLPAARRGFQLAIDHSRQLSFALGEGEGLNGLGRLHLAEGRIEQALDCHRKALALAVELGSLPFVLEVHNDYGHTLRRAGRYAEGMHHHQLALAEAQRIDDRYELARACAGTGEILAAQGLTTAATDFWWRAYTVFRDLGCPQAAVVGNRLATAGHRLALRRQLPSA</sequence>
<dbReference type="SMART" id="SM00382">
    <property type="entry name" value="AAA"/>
    <property type="match status" value="1"/>
</dbReference>
<dbReference type="InterPro" id="IPR019734">
    <property type="entry name" value="TPR_rpt"/>
</dbReference>
<reference evidence="3 4" key="1">
    <citation type="submission" date="2020-08" db="EMBL/GenBank/DDBJ databases">
        <title>Sequencing the genomes of 1000 actinobacteria strains.</title>
        <authorList>
            <person name="Klenk H.-P."/>
        </authorList>
    </citation>
    <scope>NUCLEOTIDE SEQUENCE [LARGE SCALE GENOMIC DNA]</scope>
    <source>
        <strain evidence="3 4">DSM 28967</strain>
    </source>
</reference>
<evidence type="ECO:0000313" key="4">
    <source>
        <dbReference type="Proteomes" id="UP000549971"/>
    </source>
</evidence>
<dbReference type="PANTHER" id="PTHR47691:SF3">
    <property type="entry name" value="HTH-TYPE TRANSCRIPTIONAL REGULATOR RV0890C-RELATED"/>
    <property type="match status" value="1"/>
</dbReference>
<organism evidence="3 4">
    <name type="scientific">Kribbella italica</name>
    <dbReference type="NCBI Taxonomy" id="1540520"/>
    <lineage>
        <taxon>Bacteria</taxon>
        <taxon>Bacillati</taxon>
        <taxon>Actinomycetota</taxon>
        <taxon>Actinomycetes</taxon>
        <taxon>Propionibacteriales</taxon>
        <taxon>Kribbellaceae</taxon>
        <taxon>Kribbella</taxon>
    </lineage>
</organism>
<dbReference type="Gene3D" id="3.40.50.300">
    <property type="entry name" value="P-loop containing nucleotide triphosphate hydrolases"/>
    <property type="match status" value="1"/>
</dbReference>
<dbReference type="InterPro" id="IPR011990">
    <property type="entry name" value="TPR-like_helical_dom_sf"/>
</dbReference>
<dbReference type="InterPro" id="IPR027417">
    <property type="entry name" value="P-loop_NTPase"/>
</dbReference>
<dbReference type="SUPFAM" id="SSF52540">
    <property type="entry name" value="P-loop containing nucleoside triphosphate hydrolases"/>
    <property type="match status" value="1"/>
</dbReference>
<dbReference type="SUPFAM" id="SSF48452">
    <property type="entry name" value="TPR-like"/>
    <property type="match status" value="2"/>
</dbReference>
<dbReference type="PANTHER" id="PTHR47691">
    <property type="entry name" value="REGULATOR-RELATED"/>
    <property type="match status" value="1"/>
</dbReference>
<dbReference type="SMART" id="SM00028">
    <property type="entry name" value="TPR"/>
    <property type="match status" value="6"/>
</dbReference>
<dbReference type="PRINTS" id="PR00364">
    <property type="entry name" value="DISEASERSIST"/>
</dbReference>
<feature type="repeat" description="TPR" evidence="1">
    <location>
        <begin position="439"/>
        <end position="472"/>
    </location>
</feature>